<evidence type="ECO:0000259" key="3">
    <source>
        <dbReference type="Pfam" id="PF20581"/>
    </source>
</evidence>
<keyword evidence="1" id="KW-0472">Membrane</keyword>
<dbReference type="EMBL" id="UINC01065099">
    <property type="protein sequence ID" value="SVB94398.1"/>
    <property type="molecule type" value="Genomic_DNA"/>
</dbReference>
<feature type="transmembrane region" description="Helical" evidence="1">
    <location>
        <begin position="102"/>
        <end position="121"/>
    </location>
</feature>
<dbReference type="Pfam" id="PF20581">
    <property type="entry name" value="DUF6785"/>
    <property type="match status" value="1"/>
</dbReference>
<feature type="transmembrane region" description="Helical" evidence="1">
    <location>
        <begin position="177"/>
        <end position="206"/>
    </location>
</feature>
<evidence type="ECO:0000313" key="4">
    <source>
        <dbReference type="EMBL" id="SVB94398.1"/>
    </source>
</evidence>
<dbReference type="Pfam" id="PF20580">
    <property type="entry name" value="DUF6784"/>
    <property type="match status" value="1"/>
</dbReference>
<gene>
    <name evidence="4" type="ORF">METZ01_LOCUS247252</name>
</gene>
<feature type="non-terminal residue" evidence="4">
    <location>
        <position position="1"/>
    </location>
</feature>
<feature type="domain" description="DUF6784" evidence="2">
    <location>
        <begin position="106"/>
        <end position="204"/>
    </location>
</feature>
<dbReference type="AlphaFoldDB" id="A0A382I4C8"/>
<dbReference type="InterPro" id="IPR046712">
    <property type="entry name" value="DUF6785"/>
</dbReference>
<dbReference type="InterPro" id="IPR046711">
    <property type="entry name" value="DUF6784"/>
</dbReference>
<protein>
    <submittedName>
        <fullName evidence="4">Uncharacterized protein</fullName>
    </submittedName>
</protein>
<feature type="transmembrane region" description="Helical" evidence="1">
    <location>
        <begin position="133"/>
        <end position="157"/>
    </location>
</feature>
<feature type="transmembrane region" description="Helical" evidence="1">
    <location>
        <begin position="50"/>
        <end position="70"/>
    </location>
</feature>
<reference evidence="4" key="1">
    <citation type="submission" date="2018-05" db="EMBL/GenBank/DDBJ databases">
        <authorList>
            <person name="Lanie J.A."/>
            <person name="Ng W.-L."/>
            <person name="Kazmierczak K.M."/>
            <person name="Andrzejewski T.M."/>
            <person name="Davidsen T.M."/>
            <person name="Wayne K.J."/>
            <person name="Tettelin H."/>
            <person name="Glass J.I."/>
            <person name="Rusch D."/>
            <person name="Podicherti R."/>
            <person name="Tsui H.-C.T."/>
            <person name="Winkler M.E."/>
        </authorList>
    </citation>
    <scope>NUCLEOTIDE SEQUENCE</scope>
</reference>
<keyword evidence="1" id="KW-1133">Transmembrane helix</keyword>
<evidence type="ECO:0000256" key="1">
    <source>
        <dbReference type="SAM" id="Phobius"/>
    </source>
</evidence>
<keyword evidence="1" id="KW-0812">Transmembrane</keyword>
<sequence length="207" mass="23409">FGSRQLVLPSLTMIRLYMAFNRGSRAHVMPHTLEGFKVADATRLDKPHQLVWVMVLATITGTLAAFWAYLDVGYRIGVVSDLGVGGYNTLRGWLYHPTDTDFVSVAFMGVGALFVGLLWWLRTIFSLWPFHPAGYLIGSSSWTIGWLWFSIFISWIVKVTLLKIGGIRLYRKAYPLFLGLLLGEFTIGGAWVLIRLFSGVTVYSFYR</sequence>
<feature type="domain" description="DUF6785" evidence="3">
    <location>
        <begin position="1"/>
        <end position="77"/>
    </location>
</feature>
<evidence type="ECO:0000259" key="2">
    <source>
        <dbReference type="Pfam" id="PF20580"/>
    </source>
</evidence>
<accession>A0A382I4C8</accession>
<name>A0A382I4C8_9ZZZZ</name>
<organism evidence="4">
    <name type="scientific">marine metagenome</name>
    <dbReference type="NCBI Taxonomy" id="408172"/>
    <lineage>
        <taxon>unclassified sequences</taxon>
        <taxon>metagenomes</taxon>
        <taxon>ecological metagenomes</taxon>
    </lineage>
</organism>
<proteinExistence type="predicted"/>